<dbReference type="Pfam" id="PF00107">
    <property type="entry name" value="ADH_zinc_N"/>
    <property type="match status" value="1"/>
</dbReference>
<dbReference type="Gene3D" id="3.90.180.10">
    <property type="entry name" value="Medium-chain alcohol dehydrogenases, catalytic domain"/>
    <property type="match status" value="1"/>
</dbReference>
<dbReference type="InterPro" id="IPR020807">
    <property type="entry name" value="PKS_DH"/>
</dbReference>
<evidence type="ECO:0000259" key="9">
    <source>
        <dbReference type="PROSITE" id="PS50075"/>
    </source>
</evidence>
<dbReference type="InterPro" id="IPR049551">
    <property type="entry name" value="PKS_DH_C"/>
</dbReference>
<dbReference type="InterPro" id="IPR013149">
    <property type="entry name" value="ADH-like_C"/>
</dbReference>
<dbReference type="InterPro" id="IPR036736">
    <property type="entry name" value="ACP-like_sf"/>
</dbReference>
<dbReference type="InterPro" id="IPR011032">
    <property type="entry name" value="GroES-like_sf"/>
</dbReference>
<dbReference type="InterPro" id="IPR016036">
    <property type="entry name" value="Malonyl_transacylase_ACP-bd"/>
</dbReference>
<dbReference type="PROSITE" id="PS00606">
    <property type="entry name" value="KS3_1"/>
    <property type="match status" value="1"/>
</dbReference>
<dbReference type="InterPro" id="IPR014031">
    <property type="entry name" value="Ketoacyl_synth_C"/>
</dbReference>
<dbReference type="InterPro" id="IPR036291">
    <property type="entry name" value="NAD(P)-bd_dom_sf"/>
</dbReference>
<keyword evidence="3" id="KW-0808">Transferase</keyword>
<dbReference type="InterPro" id="IPR016035">
    <property type="entry name" value="Acyl_Trfase/lysoPLipase"/>
</dbReference>
<dbReference type="SUPFAM" id="SSF51735">
    <property type="entry name" value="NAD(P)-binding Rossmann-fold domains"/>
    <property type="match status" value="3"/>
</dbReference>
<evidence type="ECO:0000256" key="7">
    <source>
        <dbReference type="PROSITE-ProRule" id="PRU01363"/>
    </source>
</evidence>
<evidence type="ECO:0000313" key="12">
    <source>
        <dbReference type="EMBL" id="GAA3611004.1"/>
    </source>
</evidence>
<feature type="domain" description="Ketosynthase family 3 (KS3)" evidence="10">
    <location>
        <begin position="10"/>
        <end position="430"/>
    </location>
</feature>
<dbReference type="InterPro" id="IPR050091">
    <property type="entry name" value="PKS_NRPS_Biosynth_Enz"/>
</dbReference>
<dbReference type="RefSeq" id="WP_345575842.1">
    <property type="nucleotide sequence ID" value="NZ_BAABDQ010000047.1"/>
</dbReference>
<dbReference type="SMART" id="SM01294">
    <property type="entry name" value="PKS_PP_betabranch"/>
    <property type="match status" value="1"/>
</dbReference>
<keyword evidence="5" id="KW-0511">Multifunctional enzyme</keyword>
<dbReference type="InterPro" id="IPR009081">
    <property type="entry name" value="PP-bd_ACP"/>
</dbReference>
<dbReference type="InterPro" id="IPR014043">
    <property type="entry name" value="Acyl_transferase_dom"/>
</dbReference>
<dbReference type="InterPro" id="IPR042104">
    <property type="entry name" value="PKS_dehydratase_sf"/>
</dbReference>
<comment type="caution">
    <text evidence="12">The sequence shown here is derived from an EMBL/GenBank/DDBJ whole genome shotgun (WGS) entry which is preliminary data.</text>
</comment>
<dbReference type="SMART" id="SM00826">
    <property type="entry name" value="PKS_DH"/>
    <property type="match status" value="1"/>
</dbReference>
<feature type="region of interest" description="N-terminal hotdog fold" evidence="7">
    <location>
        <begin position="916"/>
        <end position="1042"/>
    </location>
</feature>
<dbReference type="SMART" id="SM00825">
    <property type="entry name" value="PKS_KS"/>
    <property type="match status" value="1"/>
</dbReference>
<dbReference type="Pfam" id="PF14765">
    <property type="entry name" value="PS-DH"/>
    <property type="match status" value="1"/>
</dbReference>
<dbReference type="PROSITE" id="PS00012">
    <property type="entry name" value="PHOSPHOPANTETHEINE"/>
    <property type="match status" value="1"/>
</dbReference>
<dbReference type="Gene3D" id="3.10.129.110">
    <property type="entry name" value="Polyketide synthase dehydratase"/>
    <property type="match status" value="1"/>
</dbReference>
<dbReference type="InterPro" id="IPR014030">
    <property type="entry name" value="Ketoacyl_synth_N"/>
</dbReference>
<dbReference type="InterPro" id="IPR049552">
    <property type="entry name" value="PKS_DH_N"/>
</dbReference>
<dbReference type="Pfam" id="PF08240">
    <property type="entry name" value="ADH_N"/>
    <property type="match status" value="1"/>
</dbReference>
<proteinExistence type="predicted"/>
<sequence length="2102" mass="221046">MSPANTFRQQVPVAIVGTACRAPGGVTDAESLWRLLLDKRDAVAGSGPGPRWEDHERVVPADLADAGTLRNGAFLDGIELFDPAFFGIPVKDASSVDPQHRLLMETGWEALENAGIAPRSLAGSDTGLFVGISNTDYAKRFTLTEVDIYQGISAVASGAPGRMSYFLDVNGPSLAVDAACASSLVAVHLACRSLHDGEADLALAGGVTVQLEWAGIVGFARAGALSSLGRCAAFDASADGFVRGEGCGMLVLKRLPDALRNGDRVLAVITGTAINHAGRVQGITQPSRSAQRAVLNAAMRVAGVAPGEVRYVEAHGTGTPVGDPIEFAAINDVYGAGDLPCALGSLKTNIGHPESAAGVLGLIKAATAVHTGLIPANLHFRRWNPAMKAEETRFFVPTEATPWEDEAGPRRAAVSAFGVTGANAHVVVEQPPPRRPRRAATGGARSRTRVYPVSAATPGGLAATCARLADHVGTAIPAPEDTAPAEAAQQEEAAQEEAAQQEAAQEEIALQEVAHTLAVQRSHLPQRACVLAAGRDDLLAGLRALAAEQGDKRVITGSAVLSDEPVWVFSGHGSQWPGMARTLMDREPAFTEMIDRLDPIVAAGAGFSLRHRLSSGTCGERMDEVQPLVYAVQTGLAGMWRQWGVRPAAVVGHSMGEAAAAVAAGILSPEDGMRITLVRSAMLQRVAGGGMVSVALPAEQVAAEIEGVAGVSVAVVTAPSSTVVAGHTEAVRELMRRWQERGVFCRRIAVVVAAHSPQVEPILGDLAREVSWLVATPPEVPFYSTSEDPRRPVVFDAAYWTANLRNPVRFDLACRALIEDGQRLFVELSPHPLLTQAVEETAAAMGVPVITVPSLSRDQDGREAMCRAAATLHLAGPPVNLDAVNGGGAPAVLPPTAFDRARHWERPSRNGARSGHMWLGARLTVQDLDADDRTRHVWEADLGLERVPWLEQHTLHGSPLVPGAAYVELALAAAGELLECPVGRLRVSDVRFERLLPLAAGVPVHVSAASAGEQVNVEISRRHSGTWERIASASVARSETVPDDRPPLTPPPGGGQDPARLYAALARMGLDSGPAFHTITAVADGGVARLRVPREAVIRAGAPRVHPVLLDGCVLAVAAAGLLEEDDDDATGPGRPWLPDRIASIVLPDDPRLIAWARPEVRRDGRHAAIGRADLYAEDGRWLGALEGVHFVRAAGRSQAQTLNSKLFEIAWRQMDPPDEEPVATGRWAVIGEPGDPGRTAERLAQAVSGHVEAVTVYPAGADVDETADVVVWCATGRLDGLDRLTKVTALLRACAETGRPARLWLASRLARPVLADDPVDPGVCALRGLLRVASFEQPGTAVSWVDAGETGDVAGIAAEVLAAGAETEIAWRAGQRYVARLVRAPLDSRPARPAHAEEVVAGQDEYVLRADPEKGLDGLRLVATGEPPPRPGPGQVLVRVQACTVHFRDVMIALGVYPSEDGSTPELGSDATGVVTAVGDGVQDLRPGDRITALVPHGTGSIASHCLIQADLAIPLPPGAEPVSFAPVAATYATVWHSLIDVGRLTAGETVLVHSAAGGTGLAAIAVARLFGATVIATAGTEEKRRHLRRQGIEHVFDSRGLDFADEVRRVTGGRGVDVVLNSLSGAAMRASLTLLAAGGRFVEIGKRDLYDGARIDLATFRRGNAYAAIDIALTAIERPEVIRGAAVQAIAEIGAGRLPLPHSVEVPLADAPAAVKRLASGDHIGRIVLTFPEPGQGIRVLAPEREEVVRRGGAYIITGGTRGLGVEAARWLAEAGAGRIVLGGRGDLGVRESEAVAAIRATGCAVEVVRGDVAAPGTARRLVAAAGEHLRGVLHTAVVLDDTPLADLTPEKVERVWHPKVTGAKHLHEATKDTGLDWFVVFSSMAAMVGNPGQANYAAAGAWVDAFAQWRHRQGLPTLSVDWGVWGEAGRATDLARRGFDTIATAEGFAALRELLRHGRVHTGMFTYQPEALFRLFPAAAQAPLLTELDTGSVAAEPRADAGALRAHPPGPARTQLIQDVVVRALAALLGAEAAAVPAQAMFTDVGLDSLLAVALVHRLRDAVDVTLTPTAVWTHPTSARLAAHIDEVLTHEPREPRDQ</sequence>
<feature type="region of interest" description="C-terminal hotdog fold" evidence="7">
    <location>
        <begin position="1053"/>
        <end position="1200"/>
    </location>
</feature>
<feature type="region of interest" description="Disordered" evidence="8">
    <location>
        <begin position="476"/>
        <end position="501"/>
    </location>
</feature>
<dbReference type="Proteomes" id="UP001500630">
    <property type="component" value="Unassembled WGS sequence"/>
</dbReference>
<dbReference type="Gene3D" id="1.10.1200.10">
    <property type="entry name" value="ACP-like"/>
    <property type="match status" value="1"/>
</dbReference>
<evidence type="ECO:0000259" key="11">
    <source>
        <dbReference type="PROSITE" id="PS52019"/>
    </source>
</evidence>
<feature type="domain" description="PKS/mFAS DH" evidence="11">
    <location>
        <begin position="916"/>
        <end position="1200"/>
    </location>
</feature>
<keyword evidence="13" id="KW-1185">Reference proteome</keyword>
<dbReference type="InterPro" id="IPR049900">
    <property type="entry name" value="PKS_mFAS_DH"/>
</dbReference>
<dbReference type="InterPro" id="IPR032821">
    <property type="entry name" value="PKS_assoc"/>
</dbReference>
<dbReference type="SMART" id="SM00822">
    <property type="entry name" value="PKS_KR"/>
    <property type="match status" value="1"/>
</dbReference>
<dbReference type="PANTHER" id="PTHR43775">
    <property type="entry name" value="FATTY ACID SYNTHASE"/>
    <property type="match status" value="1"/>
</dbReference>
<dbReference type="Pfam" id="PF16197">
    <property type="entry name" value="KAsynt_C_assoc"/>
    <property type="match status" value="1"/>
</dbReference>
<evidence type="ECO:0000256" key="2">
    <source>
        <dbReference type="ARBA" id="ARBA00022553"/>
    </source>
</evidence>
<evidence type="ECO:0000256" key="4">
    <source>
        <dbReference type="ARBA" id="ARBA00022857"/>
    </source>
</evidence>
<dbReference type="Pfam" id="PF08659">
    <property type="entry name" value="KR"/>
    <property type="match status" value="1"/>
</dbReference>
<dbReference type="SUPFAM" id="SSF55048">
    <property type="entry name" value="Probable ACP-binding domain of malonyl-CoA ACP transacylase"/>
    <property type="match status" value="1"/>
</dbReference>
<evidence type="ECO:0000313" key="13">
    <source>
        <dbReference type="Proteomes" id="UP001500630"/>
    </source>
</evidence>
<evidence type="ECO:0000256" key="8">
    <source>
        <dbReference type="SAM" id="MobiDB-lite"/>
    </source>
</evidence>
<evidence type="ECO:0000256" key="5">
    <source>
        <dbReference type="ARBA" id="ARBA00023268"/>
    </source>
</evidence>
<evidence type="ECO:0000256" key="6">
    <source>
        <dbReference type="ARBA" id="ARBA00023315"/>
    </source>
</evidence>
<dbReference type="InterPro" id="IPR018201">
    <property type="entry name" value="Ketoacyl_synth_AS"/>
</dbReference>
<feature type="active site" description="Proton donor; for dehydratase activity" evidence="7">
    <location>
        <position position="1111"/>
    </location>
</feature>
<keyword evidence="2" id="KW-0597">Phosphoprotein</keyword>
<dbReference type="InterPro" id="IPR020843">
    <property type="entry name" value="ER"/>
</dbReference>
<dbReference type="Gene3D" id="3.30.70.250">
    <property type="entry name" value="Malonyl-CoA ACP transacylase, ACP-binding"/>
    <property type="match status" value="1"/>
</dbReference>
<dbReference type="InterPro" id="IPR013968">
    <property type="entry name" value="PKS_KR"/>
</dbReference>
<dbReference type="InterPro" id="IPR001227">
    <property type="entry name" value="Ac_transferase_dom_sf"/>
</dbReference>
<keyword evidence="1" id="KW-0596">Phosphopantetheine</keyword>
<dbReference type="PANTHER" id="PTHR43775:SF37">
    <property type="entry name" value="SI:DKEY-61P9.11"/>
    <property type="match status" value="1"/>
</dbReference>
<dbReference type="Gene3D" id="3.40.47.10">
    <property type="match status" value="1"/>
</dbReference>
<feature type="domain" description="Carrier" evidence="9">
    <location>
        <begin position="2014"/>
        <end position="2092"/>
    </location>
</feature>
<dbReference type="InterPro" id="IPR020841">
    <property type="entry name" value="PKS_Beta-ketoAc_synthase_dom"/>
</dbReference>
<dbReference type="SMART" id="SM00827">
    <property type="entry name" value="PKS_AT"/>
    <property type="match status" value="1"/>
</dbReference>
<dbReference type="SUPFAM" id="SSF52151">
    <property type="entry name" value="FabD/lysophospholipase-like"/>
    <property type="match status" value="1"/>
</dbReference>
<dbReference type="Pfam" id="PF00550">
    <property type="entry name" value="PP-binding"/>
    <property type="match status" value="1"/>
</dbReference>
<dbReference type="Gene3D" id="3.40.50.720">
    <property type="entry name" value="NAD(P)-binding Rossmann-like Domain"/>
    <property type="match status" value="3"/>
</dbReference>
<dbReference type="EMBL" id="BAABDQ010000047">
    <property type="protein sequence ID" value="GAA3611004.1"/>
    <property type="molecule type" value="Genomic_DNA"/>
</dbReference>
<dbReference type="InterPro" id="IPR057326">
    <property type="entry name" value="KR_dom"/>
</dbReference>
<dbReference type="InterPro" id="IPR006162">
    <property type="entry name" value="Ppantetheine_attach_site"/>
</dbReference>
<organism evidence="12 13">
    <name type="scientific">Nonomuraea rosea</name>
    <dbReference type="NCBI Taxonomy" id="638574"/>
    <lineage>
        <taxon>Bacteria</taxon>
        <taxon>Bacillati</taxon>
        <taxon>Actinomycetota</taxon>
        <taxon>Actinomycetes</taxon>
        <taxon>Streptosporangiales</taxon>
        <taxon>Streptosporangiaceae</taxon>
        <taxon>Nonomuraea</taxon>
    </lineage>
</organism>
<dbReference type="Gene3D" id="3.40.366.10">
    <property type="entry name" value="Malonyl-Coenzyme A Acyl Carrier Protein, domain 2"/>
    <property type="match status" value="1"/>
</dbReference>
<dbReference type="InterPro" id="IPR016039">
    <property type="entry name" value="Thiolase-like"/>
</dbReference>
<reference evidence="13" key="1">
    <citation type="journal article" date="2019" name="Int. J. Syst. Evol. Microbiol.">
        <title>The Global Catalogue of Microorganisms (GCM) 10K type strain sequencing project: providing services to taxonomists for standard genome sequencing and annotation.</title>
        <authorList>
            <consortium name="The Broad Institute Genomics Platform"/>
            <consortium name="The Broad Institute Genome Sequencing Center for Infectious Disease"/>
            <person name="Wu L."/>
            <person name="Ma J."/>
        </authorList>
    </citation>
    <scope>NUCLEOTIDE SEQUENCE [LARGE SCALE GENOMIC DNA]</scope>
    <source>
        <strain evidence="13">JCM 17326</strain>
    </source>
</reference>
<keyword evidence="6" id="KW-0012">Acyltransferase</keyword>
<accession>A0ABP6ZIL7</accession>
<evidence type="ECO:0000256" key="1">
    <source>
        <dbReference type="ARBA" id="ARBA00022450"/>
    </source>
</evidence>
<dbReference type="InterPro" id="IPR020806">
    <property type="entry name" value="PKS_PP-bd"/>
</dbReference>
<keyword evidence="4" id="KW-0521">NADP</keyword>
<dbReference type="SMART" id="SM00823">
    <property type="entry name" value="PKS_PP"/>
    <property type="match status" value="1"/>
</dbReference>
<dbReference type="CDD" id="cd05195">
    <property type="entry name" value="enoyl_red"/>
    <property type="match status" value="1"/>
</dbReference>
<dbReference type="Pfam" id="PF21089">
    <property type="entry name" value="PKS_DH_N"/>
    <property type="match status" value="1"/>
</dbReference>
<dbReference type="CDD" id="cd00833">
    <property type="entry name" value="PKS"/>
    <property type="match status" value="1"/>
</dbReference>
<dbReference type="SUPFAM" id="SSF50129">
    <property type="entry name" value="GroES-like"/>
    <property type="match status" value="1"/>
</dbReference>
<protein>
    <submittedName>
        <fullName evidence="12">Type I polyketide synthase</fullName>
    </submittedName>
</protein>
<name>A0ABP6ZIL7_9ACTN</name>
<gene>
    <name evidence="12" type="ORF">GCM10022419_114950</name>
</gene>
<dbReference type="SUPFAM" id="SSF47336">
    <property type="entry name" value="ACP-like"/>
    <property type="match status" value="1"/>
</dbReference>
<dbReference type="Pfam" id="PF00109">
    <property type="entry name" value="ketoacyl-synt"/>
    <property type="match status" value="1"/>
</dbReference>
<dbReference type="Pfam" id="PF00698">
    <property type="entry name" value="Acyl_transf_1"/>
    <property type="match status" value="1"/>
</dbReference>
<feature type="region of interest" description="Disordered" evidence="8">
    <location>
        <begin position="1034"/>
        <end position="1056"/>
    </location>
</feature>
<dbReference type="PROSITE" id="PS52019">
    <property type="entry name" value="PKS_MFAS_DH"/>
    <property type="match status" value="1"/>
</dbReference>
<dbReference type="SMART" id="SM00829">
    <property type="entry name" value="PKS_ER"/>
    <property type="match status" value="1"/>
</dbReference>
<evidence type="ECO:0000259" key="10">
    <source>
        <dbReference type="PROSITE" id="PS52004"/>
    </source>
</evidence>
<dbReference type="PROSITE" id="PS52004">
    <property type="entry name" value="KS3_2"/>
    <property type="match status" value="1"/>
</dbReference>
<feature type="active site" description="Proton acceptor; for dehydratase activity" evidence="7">
    <location>
        <position position="953"/>
    </location>
</feature>
<dbReference type="PROSITE" id="PS50075">
    <property type="entry name" value="CARRIER"/>
    <property type="match status" value="1"/>
</dbReference>
<dbReference type="SUPFAM" id="SSF53901">
    <property type="entry name" value="Thiolase-like"/>
    <property type="match status" value="1"/>
</dbReference>
<evidence type="ECO:0000256" key="3">
    <source>
        <dbReference type="ARBA" id="ARBA00022679"/>
    </source>
</evidence>
<dbReference type="Pfam" id="PF02801">
    <property type="entry name" value="Ketoacyl-synt_C"/>
    <property type="match status" value="1"/>
</dbReference>
<dbReference type="InterPro" id="IPR013154">
    <property type="entry name" value="ADH-like_N"/>
</dbReference>